<gene>
    <name evidence="2" type="ORF">Lcin_2720</name>
    <name evidence="3" type="ORF">NCTC12438_03377</name>
</gene>
<proteinExistence type="predicted"/>
<evidence type="ECO:0000313" key="4">
    <source>
        <dbReference type="Proteomes" id="UP000054854"/>
    </source>
</evidence>
<dbReference type="EMBL" id="UGNX01000001">
    <property type="protein sequence ID" value="STX36740.1"/>
    <property type="molecule type" value="Genomic_DNA"/>
</dbReference>
<dbReference type="Gene3D" id="3.30.565.10">
    <property type="entry name" value="Histidine kinase-like ATPase, C-terminal domain"/>
    <property type="match status" value="1"/>
</dbReference>
<organism evidence="3 5">
    <name type="scientific">Legionella cincinnatiensis</name>
    <dbReference type="NCBI Taxonomy" id="28085"/>
    <lineage>
        <taxon>Bacteria</taxon>
        <taxon>Pseudomonadati</taxon>
        <taxon>Pseudomonadota</taxon>
        <taxon>Gammaproteobacteria</taxon>
        <taxon>Legionellales</taxon>
        <taxon>Legionellaceae</taxon>
        <taxon>Legionella</taxon>
    </lineage>
</organism>
<dbReference type="STRING" id="28085.Lcin_2720"/>
<dbReference type="InterPro" id="IPR036890">
    <property type="entry name" value="HATPase_C_sf"/>
</dbReference>
<reference evidence="2 4" key="1">
    <citation type="submission" date="2015-11" db="EMBL/GenBank/DDBJ databases">
        <title>Genomic analysis of 38 Legionella species identifies large and diverse effector repertoires.</title>
        <authorList>
            <person name="Burstein D."/>
            <person name="Amaro F."/>
            <person name="Zusman T."/>
            <person name="Lifshitz Z."/>
            <person name="Cohen O."/>
            <person name="Gilbert J.A."/>
            <person name="Pupko T."/>
            <person name="Shuman H.A."/>
            <person name="Segal G."/>
        </authorList>
    </citation>
    <scope>NUCLEOTIDE SEQUENCE [LARGE SCALE GENOMIC DNA]</scope>
    <source>
        <strain evidence="2 4">CDC#72-OH-14</strain>
    </source>
</reference>
<dbReference type="EMBL" id="LNXX01000043">
    <property type="protein sequence ID" value="KTC83348.1"/>
    <property type="molecule type" value="Genomic_DNA"/>
</dbReference>
<dbReference type="Proteomes" id="UP000255316">
    <property type="component" value="Unassembled WGS sequence"/>
</dbReference>
<reference evidence="3 5" key="2">
    <citation type="submission" date="2018-06" db="EMBL/GenBank/DDBJ databases">
        <authorList>
            <consortium name="Pathogen Informatics"/>
            <person name="Doyle S."/>
        </authorList>
    </citation>
    <scope>NUCLEOTIDE SEQUENCE [LARGE SCALE GENOMIC DNA]</scope>
    <source>
        <strain evidence="3 5">NCTC12438</strain>
    </source>
</reference>
<name>A0A378IP81_9GAMM</name>
<evidence type="ECO:0000313" key="5">
    <source>
        <dbReference type="Proteomes" id="UP000255316"/>
    </source>
</evidence>
<accession>A0A378IP81</accession>
<dbReference type="AlphaFoldDB" id="A0A378IP81"/>
<dbReference type="SUPFAM" id="SSF55874">
    <property type="entry name" value="ATPase domain of HSP90 chaperone/DNA topoisomerase II/histidine kinase"/>
    <property type="match status" value="1"/>
</dbReference>
<evidence type="ECO:0000313" key="3">
    <source>
        <dbReference type="EMBL" id="STX36740.1"/>
    </source>
</evidence>
<dbReference type="Proteomes" id="UP000054854">
    <property type="component" value="Unassembled WGS sequence"/>
</dbReference>
<protein>
    <recommendedName>
        <fullName evidence="1">Histidine kinase/HSP90-like ATPase domain-containing protein</fullName>
    </recommendedName>
</protein>
<evidence type="ECO:0000313" key="2">
    <source>
        <dbReference type="EMBL" id="KTC83348.1"/>
    </source>
</evidence>
<dbReference type="InterPro" id="IPR003594">
    <property type="entry name" value="HATPase_dom"/>
</dbReference>
<evidence type="ECO:0000259" key="1">
    <source>
        <dbReference type="Pfam" id="PF13581"/>
    </source>
</evidence>
<dbReference type="OrthoDB" id="7060558at2"/>
<feature type="domain" description="Histidine kinase/HSP90-like ATPase" evidence="1">
    <location>
        <begin position="102"/>
        <end position="218"/>
    </location>
</feature>
<keyword evidence="4" id="KW-1185">Reference proteome</keyword>
<sequence>MQNIQQTEVTQWLDQLEKISTGSCSCPSFLKPFHFVTIGLAVKKAGWEAMQLPEDLMQYAARMKLWDAIDLLPPCNVSENKNTGKFLPVKAFLDNQQEVSHITDELTKIILNTASKQIRESLTICLTELINNFFDHARANSNLPCLVCAQSWPKGKLIQVAIADAGIGIRNSLIENKQLIARLENENSCKIASEYGVTSKPQNDHSGYGLTLAKDLMIQAKGTYILASGNEIYVCSKDNKELHSTINSQWNGTILVLEWKIDEPLDSKSIYDSWPMAEGYSDEDFF</sequence>
<dbReference type="RefSeq" id="WP_058465833.1">
    <property type="nucleotide sequence ID" value="NZ_CAAAHQ010000065.1"/>
</dbReference>
<dbReference type="Pfam" id="PF13581">
    <property type="entry name" value="HATPase_c_2"/>
    <property type="match status" value="1"/>
</dbReference>